<comment type="caution">
    <text evidence="6">The sequence shown here is derived from an EMBL/GenBank/DDBJ whole genome shotgun (WGS) entry which is preliminary data.</text>
</comment>
<dbReference type="PROSITE" id="PS51160">
    <property type="entry name" value="ACYLPHOSPHATASE_3"/>
    <property type="match status" value="1"/>
</dbReference>
<dbReference type="InterPro" id="IPR001792">
    <property type="entry name" value="Acylphosphatase-like_dom"/>
</dbReference>
<keyword evidence="7" id="KW-1185">Reference proteome</keyword>
<dbReference type="EMBL" id="QZXA01000007">
    <property type="protein sequence ID" value="RJT32472.1"/>
    <property type="molecule type" value="Genomic_DNA"/>
</dbReference>
<dbReference type="PROSITE" id="PS00151">
    <property type="entry name" value="ACYLPHOSPHATASE_2"/>
    <property type="match status" value="1"/>
</dbReference>
<dbReference type="PANTHER" id="PTHR47268:SF4">
    <property type="entry name" value="ACYLPHOSPHATASE"/>
    <property type="match status" value="1"/>
</dbReference>
<name>A0A6M7TKV1_9HYPH</name>
<evidence type="ECO:0000256" key="5">
    <source>
        <dbReference type="RuleBase" id="RU004168"/>
    </source>
</evidence>
<feature type="active site" evidence="4">
    <location>
        <position position="22"/>
    </location>
</feature>
<feature type="active site" evidence="4">
    <location>
        <position position="40"/>
    </location>
</feature>
<dbReference type="RefSeq" id="WP_019857177.1">
    <property type="nucleotide sequence ID" value="NZ_CP033507.1"/>
</dbReference>
<evidence type="ECO:0000256" key="3">
    <source>
        <dbReference type="ARBA" id="ARBA00047645"/>
    </source>
</evidence>
<dbReference type="SUPFAM" id="SSF54975">
    <property type="entry name" value="Acylphosphatase/BLUF domain-like"/>
    <property type="match status" value="1"/>
</dbReference>
<gene>
    <name evidence="6" type="ORF">D3242_20150</name>
</gene>
<keyword evidence="4" id="KW-0378">Hydrolase</keyword>
<dbReference type="Pfam" id="PF00708">
    <property type="entry name" value="Acylphosphatase"/>
    <property type="match status" value="1"/>
</dbReference>
<dbReference type="InterPro" id="IPR017968">
    <property type="entry name" value="Acylphosphatase_CS"/>
</dbReference>
<comment type="catalytic activity">
    <reaction evidence="3 4">
        <text>an acyl phosphate + H2O = a carboxylate + phosphate + H(+)</text>
        <dbReference type="Rhea" id="RHEA:14965"/>
        <dbReference type="ChEBI" id="CHEBI:15377"/>
        <dbReference type="ChEBI" id="CHEBI:15378"/>
        <dbReference type="ChEBI" id="CHEBI:29067"/>
        <dbReference type="ChEBI" id="CHEBI:43474"/>
        <dbReference type="ChEBI" id="CHEBI:59918"/>
        <dbReference type="EC" id="3.6.1.7"/>
    </reaction>
</comment>
<dbReference type="Gene3D" id="3.30.70.100">
    <property type="match status" value="1"/>
</dbReference>
<evidence type="ECO:0000256" key="1">
    <source>
        <dbReference type="ARBA" id="ARBA00005614"/>
    </source>
</evidence>
<evidence type="ECO:0000313" key="6">
    <source>
        <dbReference type="EMBL" id="RJT32472.1"/>
    </source>
</evidence>
<protein>
    <recommendedName>
        <fullName evidence="2 4">acylphosphatase</fullName>
        <ecNumber evidence="2 4">3.6.1.7</ecNumber>
    </recommendedName>
</protein>
<dbReference type="InterPro" id="IPR036046">
    <property type="entry name" value="Acylphosphatase-like_dom_sf"/>
</dbReference>
<dbReference type="InterPro" id="IPR020456">
    <property type="entry name" value="Acylphosphatase"/>
</dbReference>
<dbReference type="Proteomes" id="UP000275530">
    <property type="component" value="Unassembled WGS sequence"/>
</dbReference>
<dbReference type="GO" id="GO:0003998">
    <property type="term" value="F:acylphosphatase activity"/>
    <property type="evidence" value="ECO:0007669"/>
    <property type="project" value="UniProtKB-EC"/>
</dbReference>
<organism evidence="6 7">
    <name type="scientific">Mesorhizobium jarvisii</name>
    <dbReference type="NCBI Taxonomy" id="1777867"/>
    <lineage>
        <taxon>Bacteria</taxon>
        <taxon>Pseudomonadati</taxon>
        <taxon>Pseudomonadota</taxon>
        <taxon>Alphaproteobacteria</taxon>
        <taxon>Hyphomicrobiales</taxon>
        <taxon>Phyllobacteriaceae</taxon>
        <taxon>Mesorhizobium</taxon>
    </lineage>
</organism>
<accession>A0A6M7TKV1</accession>
<dbReference type="AlphaFoldDB" id="A0A6M7TKV1"/>
<comment type="similarity">
    <text evidence="1 5">Belongs to the acylphosphatase family.</text>
</comment>
<dbReference type="PANTHER" id="PTHR47268">
    <property type="entry name" value="ACYLPHOSPHATASE"/>
    <property type="match status" value="1"/>
</dbReference>
<sequence>MNDRKRAVQARVHGRVQGVGYRIWARGEAARLGLVGWVRNERDGSVTAWLAGADMAVSSMIERLRQGPAGASVSRVDVEEIETWTAPGDFRIVA</sequence>
<evidence type="ECO:0000256" key="4">
    <source>
        <dbReference type="PROSITE-ProRule" id="PRU00520"/>
    </source>
</evidence>
<dbReference type="EC" id="3.6.1.7" evidence="2 4"/>
<dbReference type="NCBIfam" id="NF010999">
    <property type="entry name" value="PRK14425.1"/>
    <property type="match status" value="1"/>
</dbReference>
<reference evidence="6 7" key="1">
    <citation type="submission" date="2018-09" db="EMBL/GenBank/DDBJ databases">
        <title>Mesorhizobium carmichaelinearum sp. nov. isolated from Carmichaelinea spp. root nodules in New Zealand.</title>
        <authorList>
            <person name="De Meyer S.E."/>
        </authorList>
    </citation>
    <scope>NUCLEOTIDE SEQUENCE [LARGE SCALE GENOMIC DNA]</scope>
    <source>
        <strain evidence="6 7">LMG 28313</strain>
    </source>
</reference>
<evidence type="ECO:0000256" key="2">
    <source>
        <dbReference type="ARBA" id="ARBA00012150"/>
    </source>
</evidence>
<evidence type="ECO:0000313" key="7">
    <source>
        <dbReference type="Proteomes" id="UP000275530"/>
    </source>
</evidence>
<dbReference type="PRINTS" id="PR00112">
    <property type="entry name" value="ACYLPHPHTASE"/>
</dbReference>
<proteinExistence type="inferred from homology"/>